<organism evidence="1 2">
    <name type="scientific">Ensete ventricosum</name>
    <name type="common">Abyssinian banana</name>
    <name type="synonym">Musa ensete</name>
    <dbReference type="NCBI Taxonomy" id="4639"/>
    <lineage>
        <taxon>Eukaryota</taxon>
        <taxon>Viridiplantae</taxon>
        <taxon>Streptophyta</taxon>
        <taxon>Embryophyta</taxon>
        <taxon>Tracheophyta</taxon>
        <taxon>Spermatophyta</taxon>
        <taxon>Magnoliopsida</taxon>
        <taxon>Liliopsida</taxon>
        <taxon>Zingiberales</taxon>
        <taxon>Musaceae</taxon>
        <taxon>Ensete</taxon>
    </lineage>
</organism>
<dbReference type="EMBL" id="AMZH03016800">
    <property type="protein sequence ID" value="RRT43953.1"/>
    <property type="molecule type" value="Genomic_DNA"/>
</dbReference>
<dbReference type="AlphaFoldDB" id="A0A426XWQ6"/>
<dbReference type="Proteomes" id="UP000287651">
    <property type="component" value="Unassembled WGS sequence"/>
</dbReference>
<comment type="caution">
    <text evidence="1">The sequence shown here is derived from an EMBL/GenBank/DDBJ whole genome shotgun (WGS) entry which is preliminary data.</text>
</comment>
<sequence length="51" mass="6048">MLSLSVAPYLLPVMLKQVLLRTRELGHRWASQAMVMRVKFLLYSAFFLYRC</sequence>
<evidence type="ECO:0000313" key="2">
    <source>
        <dbReference type="Proteomes" id="UP000287651"/>
    </source>
</evidence>
<accession>A0A426XWQ6</accession>
<feature type="non-terminal residue" evidence="1">
    <location>
        <position position="51"/>
    </location>
</feature>
<name>A0A426XWQ6_ENSVE</name>
<gene>
    <name evidence="1" type="ORF">B296_00052978</name>
</gene>
<reference evidence="1 2" key="1">
    <citation type="journal article" date="2014" name="Agronomy (Basel)">
        <title>A Draft Genome Sequence for Ensete ventricosum, the Drought-Tolerant Tree Against Hunger.</title>
        <authorList>
            <person name="Harrison J."/>
            <person name="Moore K.A."/>
            <person name="Paszkiewicz K."/>
            <person name="Jones T."/>
            <person name="Grant M."/>
            <person name="Ambacheew D."/>
            <person name="Muzemil S."/>
            <person name="Studholme D.J."/>
        </authorList>
    </citation>
    <scope>NUCLEOTIDE SEQUENCE [LARGE SCALE GENOMIC DNA]</scope>
</reference>
<proteinExistence type="predicted"/>
<evidence type="ECO:0000313" key="1">
    <source>
        <dbReference type="EMBL" id="RRT43953.1"/>
    </source>
</evidence>
<protein>
    <submittedName>
        <fullName evidence="1">Uncharacterized protein</fullName>
    </submittedName>
</protein>